<keyword evidence="3" id="KW-0732">Signal</keyword>
<dbReference type="Pfam" id="PF00090">
    <property type="entry name" value="TSP_1"/>
    <property type="match status" value="1"/>
</dbReference>
<evidence type="ECO:0000259" key="10">
    <source>
        <dbReference type="PROSITE" id="PS50234"/>
    </source>
</evidence>
<comment type="caution">
    <text evidence="12">The sequence shown here is derived from an EMBL/GenBank/DDBJ whole genome shotgun (WGS) entry which is preliminary data.</text>
</comment>
<keyword evidence="6" id="KW-0325">Glycoprotein</keyword>
<dbReference type="SMART" id="SM00254">
    <property type="entry name" value="ShKT"/>
    <property type="match status" value="5"/>
</dbReference>
<feature type="domain" description="VWFC" evidence="9">
    <location>
        <begin position="1927"/>
        <end position="1992"/>
    </location>
</feature>
<dbReference type="Pfam" id="PF01549">
    <property type="entry name" value="ShK"/>
    <property type="match status" value="5"/>
</dbReference>
<dbReference type="EMBL" id="VSWD01000012">
    <property type="protein sequence ID" value="KAK3086682.1"/>
    <property type="molecule type" value="Genomic_DNA"/>
</dbReference>
<evidence type="ECO:0000256" key="5">
    <source>
        <dbReference type="ARBA" id="ARBA00023157"/>
    </source>
</evidence>
<dbReference type="SUPFAM" id="SSF53300">
    <property type="entry name" value="vWA-like"/>
    <property type="match status" value="4"/>
</dbReference>
<dbReference type="CDD" id="cd01450">
    <property type="entry name" value="vWFA_subfamily_ECM"/>
    <property type="match status" value="2"/>
</dbReference>
<keyword evidence="5 7" id="KW-1015">Disulfide bond</keyword>
<name>A0AA89BPT6_PINIB</name>
<dbReference type="FunFam" id="2.20.100.10:FF:000007">
    <property type="entry name" value="Thrombospondin 1"/>
    <property type="match status" value="1"/>
</dbReference>
<feature type="domain" description="VWFC" evidence="9">
    <location>
        <begin position="1540"/>
        <end position="1606"/>
    </location>
</feature>
<dbReference type="PROSITE" id="PS50092">
    <property type="entry name" value="TSP1"/>
    <property type="match status" value="1"/>
</dbReference>
<feature type="domain" description="ShKT" evidence="11">
    <location>
        <begin position="835"/>
        <end position="871"/>
    </location>
</feature>
<dbReference type="SUPFAM" id="SSF57603">
    <property type="entry name" value="FnI-like domain"/>
    <property type="match status" value="4"/>
</dbReference>
<dbReference type="Gene3D" id="3.40.50.410">
    <property type="entry name" value="von Willebrand factor, type A domain"/>
    <property type="match status" value="4"/>
</dbReference>
<comment type="subcellular location">
    <subcellularLocation>
        <location evidence="1">Secreted</location>
    </subcellularLocation>
</comment>
<dbReference type="SUPFAM" id="SSF82895">
    <property type="entry name" value="TSP-1 type 1 repeat"/>
    <property type="match status" value="1"/>
</dbReference>
<dbReference type="PROSITE" id="PS50234">
    <property type="entry name" value="VWFA"/>
    <property type="match status" value="4"/>
</dbReference>
<feature type="domain" description="ShKT" evidence="11">
    <location>
        <begin position="1662"/>
        <end position="1696"/>
    </location>
</feature>
<keyword evidence="13" id="KW-1185">Reference proteome</keyword>
<dbReference type="Gene3D" id="1.10.10.1940">
    <property type="match status" value="1"/>
</dbReference>
<evidence type="ECO:0000256" key="2">
    <source>
        <dbReference type="ARBA" id="ARBA00022525"/>
    </source>
</evidence>
<feature type="domain" description="ShKT" evidence="11">
    <location>
        <begin position="1733"/>
        <end position="1767"/>
    </location>
</feature>
<evidence type="ECO:0000256" key="8">
    <source>
        <dbReference type="SAM" id="MobiDB-lite"/>
    </source>
</evidence>
<dbReference type="PANTHER" id="PTHR24020">
    <property type="entry name" value="COLLAGEN ALPHA"/>
    <property type="match status" value="1"/>
</dbReference>
<reference evidence="12" key="1">
    <citation type="submission" date="2019-08" db="EMBL/GenBank/DDBJ databases">
        <title>The improved chromosome-level genome for the pearl oyster Pinctada fucata martensii using PacBio sequencing and Hi-C.</title>
        <authorList>
            <person name="Zheng Z."/>
        </authorList>
    </citation>
    <scope>NUCLEOTIDE SEQUENCE</scope>
    <source>
        <strain evidence="12">ZZ-2019</strain>
        <tissue evidence="12">Adductor muscle</tissue>
    </source>
</reference>
<feature type="disulfide bond" evidence="7">
    <location>
        <begin position="1733"/>
        <end position="1767"/>
    </location>
</feature>
<feature type="domain" description="VWFC" evidence="9">
    <location>
        <begin position="883"/>
        <end position="948"/>
    </location>
</feature>
<dbReference type="Proteomes" id="UP001186944">
    <property type="component" value="Unassembled WGS sequence"/>
</dbReference>
<gene>
    <name evidence="12" type="ORF">FSP39_021883</name>
</gene>
<evidence type="ECO:0000259" key="11">
    <source>
        <dbReference type="PROSITE" id="PS51670"/>
    </source>
</evidence>
<feature type="domain" description="VWFA" evidence="10">
    <location>
        <begin position="268"/>
        <end position="443"/>
    </location>
</feature>
<dbReference type="PROSITE" id="PS51670">
    <property type="entry name" value="SHKT"/>
    <property type="match status" value="5"/>
</dbReference>
<feature type="disulfide bond" evidence="7">
    <location>
        <begin position="1662"/>
        <end position="1696"/>
    </location>
</feature>
<feature type="domain" description="VWFC" evidence="9">
    <location>
        <begin position="1820"/>
        <end position="1885"/>
    </location>
</feature>
<evidence type="ECO:0000256" key="6">
    <source>
        <dbReference type="ARBA" id="ARBA00023180"/>
    </source>
</evidence>
<evidence type="ECO:0000256" key="1">
    <source>
        <dbReference type="ARBA" id="ARBA00004613"/>
    </source>
</evidence>
<keyword evidence="2" id="KW-0964">Secreted</keyword>
<dbReference type="FunFam" id="3.40.50.410:FF:000004">
    <property type="entry name" value="collagen alpha-6(VI) chain"/>
    <property type="match status" value="4"/>
</dbReference>
<dbReference type="SMART" id="SM00327">
    <property type="entry name" value="VWA"/>
    <property type="match status" value="4"/>
</dbReference>
<sequence length="2006" mass="212891">MFLLDASGSVGLSNFNKQKDFVAKFADSFNIGPRNVQIGAVTFSTKTHPQFNLNRYSDKTALKNAIKGIHYDSGSTHTAEAITYVKDHSFTKAAGDRDHVVNILIVMTDGQSASKTQTISASNLLHKQNIKTFAIGIGSGINRDELNHIASDGKHVFTVSNFDALNTLQAELKKTACAVDGGWSKWGFWSPCTKSCGGGTQFHERSCNNPPPANGGKNCVGNTRETQQCNTKACPTTPPPTTTRATTKPPTTPIPTTVAPGCGKVPADIVFILDSSGSVGNANFQKMLTFVKNMANGFDIGPTQTKVGVLTYSSKPHNEFHLNKYSSKNALDSAITGIRYISGGTNTADAIKYAREVSFQAANGARPNAAKIAIVITDGKSQSPTATSAEAQRLRQQGVTMFSIGVGTGPNKNELNAMATDPDNTHVFVVNNFDALKSIKGSVAQKACEDCGAKADIVFLLDSSGSVGSTNFKKMLDFVKDVAHDFNIGPNDVQVGVDTFSSGHKAIFNMNKYHDKTALTNAVSNVPYTSGTTHTGEAIRFMHQQSFSAAAGHRPGVPKIAIVVTDGNSNNRALTKSEADKARKDGITMLAIGVGRGINDAELNNIASDPDSQYVYRADSFDALKSLKGSLSSKTCEHCGVVADIVFVLDSSGSVGKANYDKMKTFVKDMVNNFNVASDKIRVGVESFSSRSYNEFNLNAHMNKADVQKAIDNISYKSGGTNTGNALKEMYSKMFTAANGDRPNAPNLAIVITDGRSNNHPDTVNEAKNARQKGINVFSVGVGKGVDKGELGDIATDPDSTHVFTVDNFDKLKQIQGAFQARACQAKVQTPPPPCEDKINNCDRYDPSACDPNGAYGPWAKDNCRKYCGFCSPNAKGTPGYYGKCYYNGKTYSQGQKWDDGCAYECQCDDASKGKYSCYNKCPSYHNLPPQCTLAKKTGQCCLEPVCNFNPSYQTTSGQNVINVNGINMCKYNNKNYYQGQTWHVGCEYDCQCVDAGAGMYSCQSRCPVYKNLPTICHLEQQPGKCCQEPKCDFSNQYGSFTGVGSISGKGVGTTPTAPPPCVDKVSNCNQYQLDMCSNNQYKDWAKVNCAKFCNFCALLNQPKATDRCIYKGKAHKQGETWFDGCDYECMCENAMYGYYRCNKRCASYTNLPLGCRMVKANNTCCDQVQCTGTSSNFVGSSTVPGLGGYPVPTIQATAAPPLPGQPSPSAAPSLIPKQIDGCFYKGQLYQQGQRWQDGCAYTCTCDDAKTGAYRCSPCPTFPNLDPACTLIEDPNDPCCKVPQCSGKPTNVPVPSYGPGISGYGTAQYKPPTTVTGTTGPGISGSGPSSFVGSGPNPTISGNAGGTCIYKGQIHPAGSTWDDGCDYRCTCVDGSIGQYRCTDRHNLPAACTLKPDPNDQCCQTYSCDFSAVTTTPAPFIQRTTPSGGGDFCVYKGNYYRQGEEWNDGCSSKCRCEDAKNKYYQCNERCSQYSNIPLGCTMVADPKDPTCCKIPKCTVTGSTGQTVTGTAPAGFTGVFTGGRPLTGSGAYNNTAITGYSRSCIYKGQIHQQGDTWTDGCDYDCECIDAAKGIYRCTDRCPRYASLPSNCHLSPDPNDQCCQKAECSPTGPGACADRQANCASYGEYACHDPYADWARDNCAKYCGFCGKNGTVQTTVSSGPCKDKIPNCKDFGQQSCSGQYTGWAKYNCPLTCNYCGPNATTTVTGGTGPMTGGSGTGTGTGTGGGMTGSGNCRDVLPNCAEYTSASCGDPYVDWAQKNCAKFCGYCGGNGTINVGGNVGPGFSGSGTGGTGSGTGSGTGGMSGGFVTAVPGQTFTGQGGGCYYKGQLYKQGEQWRDGCDYNCTCSDASRGYYTCRALCPTWSNLPQGCTLVKPQGECCSQPKCQSGTGTGTGTGMGTGTGGSMTGTGGGFTGSGTGGSGSITGQGSGCLYKGKTYTQGQQFDDGCTYKCTCIDASRGQYTCNQKCINWQLPPACTLNPPAPGKCCKTPNCPAGYVINYPPNYVAE</sequence>
<dbReference type="InterPro" id="IPR003582">
    <property type="entry name" value="ShKT_dom"/>
</dbReference>
<dbReference type="Pfam" id="PF00092">
    <property type="entry name" value="VWA"/>
    <property type="match status" value="4"/>
</dbReference>
<dbReference type="InterPro" id="IPR036465">
    <property type="entry name" value="vWFA_dom_sf"/>
</dbReference>
<dbReference type="GO" id="GO:0005576">
    <property type="term" value="C:extracellular region"/>
    <property type="evidence" value="ECO:0007669"/>
    <property type="project" value="UniProtKB-SubCell"/>
</dbReference>
<feature type="domain" description="VWFC" evidence="9">
    <location>
        <begin position="968"/>
        <end position="1033"/>
    </location>
</feature>
<comment type="caution">
    <text evidence="7">Lacks conserved residue(s) required for the propagation of feature annotation.</text>
</comment>
<dbReference type="InterPro" id="IPR050525">
    <property type="entry name" value="ECM_Assembly_Org"/>
</dbReference>
<evidence type="ECO:0000259" key="9">
    <source>
        <dbReference type="PROSITE" id="PS50184"/>
    </source>
</evidence>
<dbReference type="SMART" id="SM00209">
    <property type="entry name" value="TSP1"/>
    <property type="match status" value="1"/>
</dbReference>
<evidence type="ECO:0000256" key="4">
    <source>
        <dbReference type="ARBA" id="ARBA00022737"/>
    </source>
</evidence>
<dbReference type="SMART" id="SM00215">
    <property type="entry name" value="VWC_out"/>
    <property type="match status" value="4"/>
</dbReference>
<dbReference type="PROSITE" id="PS50184">
    <property type="entry name" value="VWFC_2"/>
    <property type="match status" value="5"/>
</dbReference>
<feature type="domain" description="VWFA" evidence="10">
    <location>
        <begin position="644"/>
        <end position="819"/>
    </location>
</feature>
<feature type="disulfide bond" evidence="7">
    <location>
        <begin position="1613"/>
        <end position="1647"/>
    </location>
</feature>
<dbReference type="InterPro" id="IPR000884">
    <property type="entry name" value="TSP1_rpt"/>
</dbReference>
<proteinExistence type="predicted"/>
<dbReference type="SMART" id="SM00214">
    <property type="entry name" value="VWC"/>
    <property type="match status" value="9"/>
</dbReference>
<evidence type="ECO:0000256" key="7">
    <source>
        <dbReference type="PROSITE-ProRule" id="PRU01005"/>
    </source>
</evidence>
<dbReference type="InterPro" id="IPR002035">
    <property type="entry name" value="VWF_A"/>
</dbReference>
<feature type="region of interest" description="Disordered" evidence="8">
    <location>
        <begin position="229"/>
        <end position="258"/>
    </location>
</feature>
<feature type="domain" description="VWFA" evidence="10">
    <location>
        <begin position="1"/>
        <end position="172"/>
    </location>
</feature>
<evidence type="ECO:0000313" key="12">
    <source>
        <dbReference type="EMBL" id="KAK3086682.1"/>
    </source>
</evidence>
<dbReference type="CDD" id="cd01472">
    <property type="entry name" value="vWA_collagen"/>
    <property type="match status" value="2"/>
</dbReference>
<dbReference type="InterPro" id="IPR036383">
    <property type="entry name" value="TSP1_rpt_sf"/>
</dbReference>
<accession>A0AA89BPT6</accession>
<evidence type="ECO:0000313" key="13">
    <source>
        <dbReference type="Proteomes" id="UP001186944"/>
    </source>
</evidence>
<evidence type="ECO:0000256" key="3">
    <source>
        <dbReference type="ARBA" id="ARBA00022729"/>
    </source>
</evidence>
<dbReference type="PRINTS" id="PR00453">
    <property type="entry name" value="VWFADOMAIN"/>
</dbReference>
<feature type="domain" description="ShKT" evidence="11">
    <location>
        <begin position="1613"/>
        <end position="1647"/>
    </location>
</feature>
<feature type="domain" description="ShKT" evidence="11">
    <location>
        <begin position="1062"/>
        <end position="1097"/>
    </location>
</feature>
<feature type="compositionally biased region" description="Low complexity" evidence="8">
    <location>
        <begin position="242"/>
        <end position="257"/>
    </location>
</feature>
<dbReference type="InterPro" id="IPR001007">
    <property type="entry name" value="VWF_dom"/>
</dbReference>
<feature type="domain" description="VWFA" evidence="10">
    <location>
        <begin position="456"/>
        <end position="631"/>
    </location>
</feature>
<keyword evidence="4" id="KW-0677">Repeat</keyword>
<dbReference type="PANTHER" id="PTHR24020:SF20">
    <property type="entry name" value="PH DOMAIN-CONTAINING PROTEIN"/>
    <property type="match status" value="1"/>
</dbReference>
<protein>
    <submittedName>
        <fullName evidence="12">Uncharacterized protein</fullName>
    </submittedName>
</protein>
<organism evidence="12 13">
    <name type="scientific">Pinctada imbricata</name>
    <name type="common">Atlantic pearl-oyster</name>
    <name type="synonym">Pinctada martensii</name>
    <dbReference type="NCBI Taxonomy" id="66713"/>
    <lineage>
        <taxon>Eukaryota</taxon>
        <taxon>Metazoa</taxon>
        <taxon>Spiralia</taxon>
        <taxon>Lophotrochozoa</taxon>
        <taxon>Mollusca</taxon>
        <taxon>Bivalvia</taxon>
        <taxon>Autobranchia</taxon>
        <taxon>Pteriomorphia</taxon>
        <taxon>Pterioida</taxon>
        <taxon>Pterioidea</taxon>
        <taxon>Pteriidae</taxon>
        <taxon>Pinctada</taxon>
    </lineage>
</organism>
<dbReference type="PROSITE" id="PS01208">
    <property type="entry name" value="VWFC_1"/>
    <property type="match status" value="1"/>
</dbReference>
<dbReference type="Gene3D" id="2.20.100.10">
    <property type="entry name" value="Thrombospondin type-1 (TSP1) repeat"/>
    <property type="match status" value="1"/>
</dbReference>